<dbReference type="InterPro" id="IPR002716">
    <property type="entry name" value="PIN_dom"/>
</dbReference>
<dbReference type="PANTHER" id="PTHR39677:SF4">
    <property type="entry name" value="RIBONUCLEASE VAPC6"/>
    <property type="match status" value="1"/>
</dbReference>
<dbReference type="AlphaFoldDB" id="A0A075WDA1"/>
<dbReference type="Gene3D" id="3.40.50.1010">
    <property type="entry name" value="5'-nuclease"/>
    <property type="match status" value="1"/>
</dbReference>
<reference evidence="2 3" key="1">
    <citation type="submission" date="2013-07" db="EMBL/GenBank/DDBJ databases">
        <title>Genome of Archaeoglobus fulgidus.</title>
        <authorList>
            <person name="Fiebig A."/>
            <person name="Birkeland N.-K."/>
        </authorList>
    </citation>
    <scope>NUCLEOTIDE SEQUENCE [LARGE SCALE GENOMIC DNA]</scope>
    <source>
        <strain evidence="2 3">DSM 8774</strain>
    </source>
</reference>
<accession>A0A075WDA1</accession>
<feature type="domain" description="PIN" evidence="1">
    <location>
        <begin position="3"/>
        <end position="142"/>
    </location>
</feature>
<dbReference type="Proteomes" id="UP000028501">
    <property type="component" value="Chromosome"/>
</dbReference>
<name>A0A075WDA1_ARCFL</name>
<dbReference type="RefSeq" id="WP_010877825.1">
    <property type="nucleotide sequence ID" value="NZ_CP006577.1"/>
</dbReference>
<dbReference type="PANTHER" id="PTHR39677">
    <property type="entry name" value="RIBONUCLEASE VAPC6"/>
    <property type="match status" value="1"/>
</dbReference>
<dbReference type="SMART" id="SM00670">
    <property type="entry name" value="PINc"/>
    <property type="match status" value="1"/>
</dbReference>
<evidence type="ECO:0000313" key="3">
    <source>
        <dbReference type="Proteomes" id="UP000028501"/>
    </source>
</evidence>
<gene>
    <name evidence="2" type="ORF">AFULGI_00003130</name>
</gene>
<dbReference type="SUPFAM" id="SSF88723">
    <property type="entry name" value="PIN domain-like"/>
    <property type="match status" value="1"/>
</dbReference>
<evidence type="ECO:0000259" key="1">
    <source>
        <dbReference type="SMART" id="SM00670"/>
    </source>
</evidence>
<evidence type="ECO:0000313" key="2">
    <source>
        <dbReference type="EMBL" id="AIG97139.1"/>
    </source>
</evidence>
<proteinExistence type="predicted"/>
<dbReference type="KEGG" id="afg:AFULGI_00003130"/>
<dbReference type="InterPro" id="IPR029060">
    <property type="entry name" value="PIN-like_dom_sf"/>
</dbReference>
<dbReference type="EMBL" id="CP006577">
    <property type="protein sequence ID" value="AIG97139.1"/>
    <property type="molecule type" value="Genomic_DNA"/>
</dbReference>
<sequence>MSEKCFIDTTVILEVILRKEFKILEKLSEYVLHTSVNVLEEASFKIIFVSVVDELSVSRVNIFKVKDSFEKGIGSSLTETRLHALNVLKDALKIIEIDEHIFDMAKKIILEYKLLPNDALIAATCKHYGIKKIATFDEDFRRLDFLEVLGL</sequence>
<dbReference type="CDD" id="cd18677">
    <property type="entry name" value="PIN_MjVapC2-VapC6_like"/>
    <property type="match status" value="1"/>
</dbReference>
<dbReference type="HOGENOM" id="CLU_134210_1_1_2"/>
<dbReference type="GeneID" id="24793856"/>
<dbReference type="Pfam" id="PF01850">
    <property type="entry name" value="PIN"/>
    <property type="match status" value="1"/>
</dbReference>
<organism evidence="2 3">
    <name type="scientific">Archaeoglobus fulgidus DSM 8774</name>
    <dbReference type="NCBI Taxonomy" id="1344584"/>
    <lineage>
        <taxon>Archaea</taxon>
        <taxon>Methanobacteriati</taxon>
        <taxon>Methanobacteriota</taxon>
        <taxon>Archaeoglobi</taxon>
        <taxon>Archaeoglobales</taxon>
        <taxon>Archaeoglobaceae</taxon>
        <taxon>Archaeoglobus</taxon>
    </lineage>
</organism>
<protein>
    <submittedName>
        <fullName evidence="2">Putative nucleic acid-binding protein</fullName>
    </submittedName>
</protein>